<dbReference type="EMBL" id="QXFV01004990">
    <property type="protein sequence ID" value="KAE8966833.1"/>
    <property type="molecule type" value="Genomic_DNA"/>
</dbReference>
<dbReference type="Proteomes" id="UP000429607">
    <property type="component" value="Unassembled WGS sequence"/>
</dbReference>
<evidence type="ECO:0000313" key="2">
    <source>
        <dbReference type="EMBL" id="KAE8966833.1"/>
    </source>
</evidence>
<keyword evidence="6" id="KW-1185">Reference proteome</keyword>
<gene>
    <name evidence="2" type="ORF">PR001_g28278</name>
    <name evidence="3" type="ORF">PR002_g27669</name>
    <name evidence="4" type="ORF">PR003_g28764</name>
</gene>
<dbReference type="EMBL" id="QXFT01004507">
    <property type="protein sequence ID" value="KAE9277538.1"/>
    <property type="molecule type" value="Genomic_DNA"/>
</dbReference>
<evidence type="ECO:0000313" key="6">
    <source>
        <dbReference type="Proteomes" id="UP000434957"/>
    </source>
</evidence>
<evidence type="ECO:0000313" key="5">
    <source>
        <dbReference type="Proteomes" id="UP000429607"/>
    </source>
</evidence>
<evidence type="ECO:0000313" key="3">
    <source>
        <dbReference type="EMBL" id="KAE8968694.1"/>
    </source>
</evidence>
<evidence type="ECO:0000313" key="7">
    <source>
        <dbReference type="Proteomes" id="UP000435112"/>
    </source>
</evidence>
<evidence type="ECO:0000256" key="1">
    <source>
        <dbReference type="SAM" id="MobiDB-lite"/>
    </source>
</evidence>
<sequence length="52" mass="5430">MVDLAEAQSVAPAITVKGIAREANTPRQAKSSNSEGSVESSSSPAEIFQLRL</sequence>
<feature type="compositionally biased region" description="Low complexity" evidence="1">
    <location>
        <begin position="31"/>
        <end position="43"/>
    </location>
</feature>
<dbReference type="Proteomes" id="UP000435112">
    <property type="component" value="Unassembled WGS sequence"/>
</dbReference>
<organism evidence="3 7">
    <name type="scientific">Phytophthora rubi</name>
    <dbReference type="NCBI Taxonomy" id="129364"/>
    <lineage>
        <taxon>Eukaryota</taxon>
        <taxon>Sar</taxon>
        <taxon>Stramenopiles</taxon>
        <taxon>Oomycota</taxon>
        <taxon>Peronosporomycetes</taxon>
        <taxon>Peronosporales</taxon>
        <taxon>Peronosporaceae</taxon>
        <taxon>Phytophthora</taxon>
    </lineage>
</organism>
<protein>
    <submittedName>
        <fullName evidence="3">Uncharacterized protein</fullName>
    </submittedName>
</protein>
<comment type="caution">
    <text evidence="3">The sequence shown here is derived from an EMBL/GenBank/DDBJ whole genome shotgun (WGS) entry which is preliminary data.</text>
</comment>
<dbReference type="EMBL" id="QXFU01004456">
    <property type="protein sequence ID" value="KAE8968694.1"/>
    <property type="molecule type" value="Genomic_DNA"/>
</dbReference>
<dbReference type="AlphaFoldDB" id="A0A6A3HJ11"/>
<feature type="region of interest" description="Disordered" evidence="1">
    <location>
        <begin position="20"/>
        <end position="52"/>
    </location>
</feature>
<proteinExistence type="predicted"/>
<dbReference type="Proteomes" id="UP000434957">
    <property type="component" value="Unassembled WGS sequence"/>
</dbReference>
<dbReference type="OrthoDB" id="10355221at2759"/>
<reference evidence="5 7" key="1">
    <citation type="submission" date="2018-09" db="EMBL/GenBank/DDBJ databases">
        <title>Genomic investigation of the strawberry pathogen Phytophthora fragariae indicates pathogenicity is determined by transcriptional variation in three key races.</title>
        <authorList>
            <person name="Adams T.M."/>
            <person name="Armitage A.D."/>
            <person name="Sobczyk M.K."/>
            <person name="Bates H.J."/>
            <person name="Dunwell J.M."/>
            <person name="Nellist C.F."/>
            <person name="Harrison R.J."/>
        </authorList>
    </citation>
    <scope>NUCLEOTIDE SEQUENCE [LARGE SCALE GENOMIC DNA]</scope>
    <source>
        <strain evidence="2 5">SCRP249</strain>
        <strain evidence="3 7">SCRP324</strain>
        <strain evidence="4 6">SCRP333</strain>
    </source>
</reference>
<name>A0A6A3HJ11_9STRA</name>
<accession>A0A6A3HJ11</accession>
<evidence type="ECO:0000313" key="4">
    <source>
        <dbReference type="EMBL" id="KAE9277538.1"/>
    </source>
</evidence>